<comment type="caution">
    <text evidence="1">The sequence shown here is derived from an EMBL/GenBank/DDBJ whole genome shotgun (WGS) entry which is preliminary data.</text>
</comment>
<accession>A0A084SMX5</accession>
<protein>
    <submittedName>
        <fullName evidence="1">Uncharacterized protein</fullName>
    </submittedName>
</protein>
<gene>
    <name evidence="1" type="ORF">Q664_32190</name>
</gene>
<sequence length="80" mass="9229">MACSPPKPNPTELRLPMWADHHRVEDYRNVHCRSYALCIDAAVREDWEGFTCQKCPLFHDDAAPRAEQYAFDQPADNGRP</sequence>
<evidence type="ECO:0000313" key="1">
    <source>
        <dbReference type="EMBL" id="KFA89810.1"/>
    </source>
</evidence>
<proteinExistence type="predicted"/>
<organism evidence="1 2">
    <name type="scientific">Archangium violaceum Cb vi76</name>
    <dbReference type="NCBI Taxonomy" id="1406225"/>
    <lineage>
        <taxon>Bacteria</taxon>
        <taxon>Pseudomonadati</taxon>
        <taxon>Myxococcota</taxon>
        <taxon>Myxococcia</taxon>
        <taxon>Myxococcales</taxon>
        <taxon>Cystobacterineae</taxon>
        <taxon>Archangiaceae</taxon>
        <taxon>Archangium</taxon>
    </lineage>
</organism>
<dbReference type="EMBL" id="JPMI01000232">
    <property type="protein sequence ID" value="KFA89810.1"/>
    <property type="molecule type" value="Genomic_DNA"/>
</dbReference>
<dbReference type="Proteomes" id="UP000028547">
    <property type="component" value="Unassembled WGS sequence"/>
</dbReference>
<name>A0A084SMX5_9BACT</name>
<dbReference type="AlphaFoldDB" id="A0A084SMX5"/>
<dbReference type="RefSeq" id="WP_043403812.1">
    <property type="nucleotide sequence ID" value="NZ_JPMI01000232.1"/>
</dbReference>
<evidence type="ECO:0000313" key="2">
    <source>
        <dbReference type="Proteomes" id="UP000028547"/>
    </source>
</evidence>
<reference evidence="1 2" key="1">
    <citation type="submission" date="2014-07" db="EMBL/GenBank/DDBJ databases">
        <title>Draft Genome Sequence of Gephyronic Acid Producer, Cystobacter violaceus Strain Cb vi76.</title>
        <authorList>
            <person name="Stevens D.C."/>
            <person name="Young J."/>
            <person name="Carmichael R."/>
            <person name="Tan J."/>
            <person name="Taylor R.E."/>
        </authorList>
    </citation>
    <scope>NUCLEOTIDE SEQUENCE [LARGE SCALE GENOMIC DNA]</scope>
    <source>
        <strain evidence="1 2">Cb vi76</strain>
    </source>
</reference>